<dbReference type="EnsemblPlants" id="PGSC0003DMT400087252">
    <property type="protein sequence ID" value="PGSC0003DMT400087252"/>
    <property type="gene ID" value="PGSC0003DMG400036823"/>
</dbReference>
<dbReference type="PaxDb" id="4113-PGSC0003DMT400087252"/>
<evidence type="ECO:0000313" key="1">
    <source>
        <dbReference type="EnsemblPlants" id="PGSC0003DMT400087252"/>
    </source>
</evidence>
<reference evidence="1" key="2">
    <citation type="submission" date="2015-06" db="UniProtKB">
        <authorList>
            <consortium name="EnsemblPlants"/>
        </authorList>
    </citation>
    <scope>IDENTIFICATION</scope>
    <source>
        <strain evidence="1">DM1-3 516 R44</strain>
    </source>
</reference>
<dbReference type="HOGENOM" id="CLU_029307_11_2_1"/>
<dbReference type="AlphaFoldDB" id="M1DDG0"/>
<protein>
    <submittedName>
        <fullName evidence="1">Polyprotein protein</fullName>
    </submittedName>
</protein>
<keyword evidence="2" id="KW-1185">Reference proteome</keyword>
<dbReference type="Gramene" id="PGSC0003DMT400087252">
    <property type="protein sequence ID" value="PGSC0003DMT400087252"/>
    <property type="gene ID" value="PGSC0003DMG400036823"/>
</dbReference>
<evidence type="ECO:0000313" key="2">
    <source>
        <dbReference type="Proteomes" id="UP000011115"/>
    </source>
</evidence>
<proteinExistence type="predicted"/>
<name>M1DDG0_SOLTU</name>
<organism evidence="1 2">
    <name type="scientific">Solanum tuberosum</name>
    <name type="common">Potato</name>
    <dbReference type="NCBI Taxonomy" id="4113"/>
    <lineage>
        <taxon>Eukaryota</taxon>
        <taxon>Viridiplantae</taxon>
        <taxon>Streptophyta</taxon>
        <taxon>Embryophyta</taxon>
        <taxon>Tracheophyta</taxon>
        <taxon>Spermatophyta</taxon>
        <taxon>Magnoliopsida</taxon>
        <taxon>eudicotyledons</taxon>
        <taxon>Gunneridae</taxon>
        <taxon>Pentapetalae</taxon>
        <taxon>asterids</taxon>
        <taxon>lamiids</taxon>
        <taxon>Solanales</taxon>
        <taxon>Solanaceae</taxon>
        <taxon>Solanoideae</taxon>
        <taxon>Solaneae</taxon>
        <taxon>Solanum</taxon>
    </lineage>
</organism>
<accession>M1DDG0</accession>
<dbReference type="InParanoid" id="M1DDG0"/>
<sequence length="109" mass="12219">MGHLAHLADTSIDDFIVRVTICERRQRESSEVTTLRVEVADFTTLFEASEMEDSPTTSEIPLTTIGDRQMDVAANESEVEIDEEQLGERDADVYDDLADLEDAMFETAC</sequence>
<reference evidence="2" key="1">
    <citation type="journal article" date="2011" name="Nature">
        <title>Genome sequence and analysis of the tuber crop potato.</title>
        <authorList>
            <consortium name="The Potato Genome Sequencing Consortium"/>
        </authorList>
    </citation>
    <scope>NUCLEOTIDE SEQUENCE [LARGE SCALE GENOMIC DNA]</scope>
    <source>
        <strain evidence="2">cv. DM1-3 516 R44</strain>
    </source>
</reference>
<dbReference type="Proteomes" id="UP000011115">
    <property type="component" value="Unassembled WGS sequence"/>
</dbReference>